<evidence type="ECO:0000313" key="2">
    <source>
        <dbReference type="Proteomes" id="UP000030960"/>
    </source>
</evidence>
<dbReference type="EMBL" id="JSUQ01000030">
    <property type="protein sequence ID" value="KHQ50187.1"/>
    <property type="molecule type" value="Genomic_DNA"/>
</dbReference>
<gene>
    <name evidence="1" type="ORF">OA50_05307</name>
</gene>
<sequence length="313" mass="33376">MTNLPPWTRILEDLRIAAVLKADDTRYFLGMNDRGNAAAAAILGMEEVPAQHLDDLIASEAFLAEVAIEGSGIERAAHRCYRLVSAPPALQDINVSDERAEGTDWLSYFLSALPREAMGGLDHTGVYLAPDAPLQILLTGASATLAIAEVVQGILCDGQLEIGFSAQEIATLGGLDVRSVRNVMGPRGNKPIRTTAALGPRADYVEGDPLDALEWLAGRRGFSGYEISSDWVEQHLAQINTPAAAAAIPAVFAWAQGVTTATLAKRLSWPAERVSGWARSRDIRLADAAALAEAAGLDGTAYRALIERSFEAD</sequence>
<keyword evidence="2" id="KW-1185">Reference proteome</keyword>
<reference evidence="1 2" key="1">
    <citation type="submission" date="2014-10" db="EMBL/GenBank/DDBJ databases">
        <title>Genome sequence of Ponticoccus sp. strain UMTAT08 isolated from clonal culture of toxic dinoflagellate Alexandrium tamiyavanichii.</title>
        <authorList>
            <person name="Gan H.Y."/>
            <person name="Muhd D.-D."/>
            <person name="Mohd Noor M.E."/>
            <person name="Yeong Y.S."/>
            <person name="Usup G."/>
        </authorList>
    </citation>
    <scope>NUCLEOTIDE SEQUENCE [LARGE SCALE GENOMIC DNA]</scope>
    <source>
        <strain evidence="1 2">UMTAT08</strain>
    </source>
</reference>
<evidence type="ECO:0000313" key="1">
    <source>
        <dbReference type="EMBL" id="KHQ50187.1"/>
    </source>
</evidence>
<dbReference type="AlphaFoldDB" id="A0A0B3RQN6"/>
<comment type="caution">
    <text evidence="1">The sequence shown here is derived from an EMBL/GenBank/DDBJ whole genome shotgun (WGS) entry which is preliminary data.</text>
</comment>
<dbReference type="Proteomes" id="UP000030960">
    <property type="component" value="Unassembled WGS sequence"/>
</dbReference>
<dbReference type="OrthoDB" id="7943925at2"/>
<dbReference type="RefSeq" id="WP_139022729.1">
    <property type="nucleotide sequence ID" value="NZ_JSUQ01000030.1"/>
</dbReference>
<organism evidence="1 2">
    <name type="scientific">Mameliella alba</name>
    <dbReference type="NCBI Taxonomy" id="561184"/>
    <lineage>
        <taxon>Bacteria</taxon>
        <taxon>Pseudomonadati</taxon>
        <taxon>Pseudomonadota</taxon>
        <taxon>Alphaproteobacteria</taxon>
        <taxon>Rhodobacterales</taxon>
        <taxon>Roseobacteraceae</taxon>
        <taxon>Mameliella</taxon>
    </lineage>
</organism>
<protein>
    <submittedName>
        <fullName evidence="1">Uncharacterized protein</fullName>
    </submittedName>
</protein>
<name>A0A0B3RQN6_9RHOB</name>
<proteinExistence type="predicted"/>
<accession>A0A0B3RQN6</accession>